<feature type="domain" description="Putative restriction endonuclease" evidence="2">
    <location>
        <begin position="27"/>
        <end position="166"/>
    </location>
</feature>
<dbReference type="GO" id="GO:0004519">
    <property type="term" value="F:endonuclease activity"/>
    <property type="evidence" value="ECO:0007669"/>
    <property type="project" value="UniProtKB-KW"/>
</dbReference>
<dbReference type="SUPFAM" id="SSF52980">
    <property type="entry name" value="Restriction endonuclease-like"/>
    <property type="match status" value="1"/>
</dbReference>
<dbReference type="InterPro" id="IPR011335">
    <property type="entry name" value="Restrct_endonuc-II-like"/>
</dbReference>
<dbReference type="EMBL" id="CAADFM010000164">
    <property type="protein sequence ID" value="VFK17194.1"/>
    <property type="molecule type" value="Genomic_DNA"/>
</dbReference>
<keyword evidence="3" id="KW-0255">Endonuclease</keyword>
<dbReference type="InterPro" id="IPR008538">
    <property type="entry name" value="Uma2"/>
</dbReference>
<dbReference type="Gene3D" id="3.90.1570.10">
    <property type="entry name" value="tt1808, chain A"/>
    <property type="match status" value="1"/>
</dbReference>
<dbReference type="CDD" id="cd06260">
    <property type="entry name" value="DUF820-like"/>
    <property type="match status" value="1"/>
</dbReference>
<reference evidence="3" key="1">
    <citation type="submission" date="2019-02" db="EMBL/GenBank/DDBJ databases">
        <authorList>
            <person name="Gruber-Vodicka R. H."/>
            <person name="Seah K. B. B."/>
        </authorList>
    </citation>
    <scope>NUCLEOTIDE SEQUENCE</scope>
    <source>
        <strain evidence="3">BECK_S312</strain>
    </source>
</reference>
<gene>
    <name evidence="3" type="ORF">BECKLPF1236A_GA0070988_101644</name>
</gene>
<dbReference type="Pfam" id="PF05685">
    <property type="entry name" value="Uma2"/>
    <property type="match status" value="1"/>
</dbReference>
<proteinExistence type="predicted"/>
<dbReference type="AlphaFoldDB" id="A0A450WJJ0"/>
<organism evidence="3">
    <name type="scientific">Candidatus Kentrum sp. LPFa</name>
    <dbReference type="NCBI Taxonomy" id="2126335"/>
    <lineage>
        <taxon>Bacteria</taxon>
        <taxon>Pseudomonadati</taxon>
        <taxon>Pseudomonadota</taxon>
        <taxon>Gammaproteobacteria</taxon>
        <taxon>Candidatus Kentrum</taxon>
    </lineage>
</organism>
<keyword evidence="3" id="KW-0378">Hydrolase</keyword>
<sequence length="291" mass="31904">MAQEHRISPNDPFHAPSHGLFTADQIEDGDRHELSEGRRIYCAPSGDRHSGHNTTGALVLDTDPDVQWSGVDAGFTPKPDTLRAPDVSVAPPPAGKGGWIPGVPPLAVEYADKGQNEIDLKIKIKELLAAGTRYVWVVRLTGPQRVEVHTQDRPAHALSATDLLEAPGILRNPIPVHALFDREEAHRVTLRNLLQRRGYEDLDAVLREGARKGKAEGLLEGKAEGLLEGKVEGLFEGKAEGLIEAIFDTLAVRDIGIDAETRARIRNCRDANRLKAWLRKAVMAKTLSDIF</sequence>
<evidence type="ECO:0000259" key="2">
    <source>
        <dbReference type="Pfam" id="PF05685"/>
    </source>
</evidence>
<feature type="region of interest" description="Disordered" evidence="1">
    <location>
        <begin position="1"/>
        <end position="20"/>
    </location>
</feature>
<name>A0A450WJJ0_9GAMM</name>
<accession>A0A450WJJ0</accession>
<evidence type="ECO:0000256" key="1">
    <source>
        <dbReference type="SAM" id="MobiDB-lite"/>
    </source>
</evidence>
<dbReference type="InterPro" id="IPR012296">
    <property type="entry name" value="Nuclease_put_TT1808"/>
</dbReference>
<keyword evidence="3" id="KW-0540">Nuclease</keyword>
<protein>
    <submittedName>
        <fullName evidence="3">Endonuclease, Uma2 family (Restriction endonuclease fold)</fullName>
    </submittedName>
</protein>
<evidence type="ECO:0000313" key="3">
    <source>
        <dbReference type="EMBL" id="VFK17194.1"/>
    </source>
</evidence>